<keyword evidence="1" id="KW-0433">Leucine-rich repeat</keyword>
<evidence type="ECO:0000256" key="1">
    <source>
        <dbReference type="ARBA" id="ARBA00022614"/>
    </source>
</evidence>
<evidence type="ECO:0000256" key="5">
    <source>
        <dbReference type="SAM" id="SignalP"/>
    </source>
</evidence>
<evidence type="ECO:0000256" key="2">
    <source>
        <dbReference type="ARBA" id="ARBA00022729"/>
    </source>
</evidence>
<dbReference type="Pfam" id="PF13855">
    <property type="entry name" value="LRR_8"/>
    <property type="match status" value="2"/>
</dbReference>
<evidence type="ECO:0000313" key="7">
    <source>
        <dbReference type="Ensembl" id="ENSEBUP00000025055.1"/>
    </source>
</evidence>
<organism evidence="7 8">
    <name type="scientific">Eptatretus burgeri</name>
    <name type="common">Inshore hagfish</name>
    <dbReference type="NCBI Taxonomy" id="7764"/>
    <lineage>
        <taxon>Eukaryota</taxon>
        <taxon>Metazoa</taxon>
        <taxon>Chordata</taxon>
        <taxon>Craniata</taxon>
        <taxon>Vertebrata</taxon>
        <taxon>Cyclostomata</taxon>
        <taxon>Myxini</taxon>
        <taxon>Myxiniformes</taxon>
        <taxon>Myxinidae</taxon>
        <taxon>Eptatretinae</taxon>
        <taxon>Eptatretus</taxon>
    </lineage>
</organism>
<dbReference type="Gene3D" id="3.80.10.10">
    <property type="entry name" value="Ribonuclease Inhibitor"/>
    <property type="match status" value="1"/>
</dbReference>
<feature type="signal peptide" evidence="5">
    <location>
        <begin position="1"/>
        <end position="30"/>
    </location>
</feature>
<name>A0A8C4R6S8_EPTBU</name>
<dbReference type="InterPro" id="IPR001611">
    <property type="entry name" value="Leu-rich_rpt"/>
</dbReference>
<reference evidence="7" key="1">
    <citation type="submission" date="2025-08" db="UniProtKB">
        <authorList>
            <consortium name="Ensembl"/>
        </authorList>
    </citation>
    <scope>IDENTIFICATION</scope>
</reference>
<reference evidence="7" key="2">
    <citation type="submission" date="2025-09" db="UniProtKB">
        <authorList>
            <consortium name="Ensembl"/>
        </authorList>
    </citation>
    <scope>IDENTIFICATION</scope>
</reference>
<evidence type="ECO:0000259" key="6">
    <source>
        <dbReference type="SMART" id="SM00082"/>
    </source>
</evidence>
<dbReference type="InterPro" id="IPR003591">
    <property type="entry name" value="Leu-rich_rpt_typical-subtyp"/>
</dbReference>
<feature type="compositionally biased region" description="Low complexity" evidence="4">
    <location>
        <begin position="246"/>
        <end position="271"/>
    </location>
</feature>
<sequence length="345" mass="38912">MRLHSPGVRHFATFCCRLTILSVHAIKVAADCWILEGDNDVTLRAICSQNMPPYEEVPRTINGSILDLRLNRNHIKKIKQEDIMRFSNLSYLDLSHNHIEFIEEGAFSTQDSLRVLRLGTNRLVMIGNLTFSGLFSLEYLYLQSNHLRRISASALKDSPNLRTLDLSDNKLRNLNPKTIQNLSHLEWLHLSANPLHCSCDMLPLLRWMWSFRGVGVPNLDLLQCQTPEDLMGQFLEELSESCKGYTPPVTSESSLTTSTGEGEGAEAPAESCETCMPGEDEIPPVIRDVSRGKQGGVTEPPNTRPSLKLLRLSRGSATIRLHILKKHVQMEHLVAIRAFKLHKML</sequence>
<dbReference type="SUPFAM" id="SSF52058">
    <property type="entry name" value="L domain-like"/>
    <property type="match status" value="1"/>
</dbReference>
<evidence type="ECO:0000256" key="3">
    <source>
        <dbReference type="ARBA" id="ARBA00022737"/>
    </source>
</evidence>
<dbReference type="Ensembl" id="ENSEBUT00000025631.1">
    <property type="protein sequence ID" value="ENSEBUP00000025055.1"/>
    <property type="gene ID" value="ENSEBUG00000015462.1"/>
</dbReference>
<dbReference type="SMART" id="SM00369">
    <property type="entry name" value="LRR_TYP"/>
    <property type="match status" value="5"/>
</dbReference>
<dbReference type="InterPro" id="IPR032675">
    <property type="entry name" value="LRR_dom_sf"/>
</dbReference>
<keyword evidence="2 5" id="KW-0732">Signal</keyword>
<keyword evidence="3" id="KW-0677">Repeat</keyword>
<feature type="domain" description="LRRCT" evidence="6">
    <location>
        <begin position="193"/>
        <end position="243"/>
    </location>
</feature>
<dbReference type="PANTHER" id="PTHR24366:SF97">
    <property type="entry name" value="EXTRACELLULAR LEUCINE RICH REPEAT AND FIBRONECTIN TYPE III DOMAIN CONTAINING 1"/>
    <property type="match status" value="1"/>
</dbReference>
<evidence type="ECO:0000256" key="4">
    <source>
        <dbReference type="SAM" id="MobiDB-lite"/>
    </source>
</evidence>
<dbReference type="OMA" id="AESCETC"/>
<accession>A0A8C4R6S8</accession>
<dbReference type="SMART" id="SM00082">
    <property type="entry name" value="LRRCT"/>
    <property type="match status" value="1"/>
</dbReference>
<dbReference type="Proteomes" id="UP000694388">
    <property type="component" value="Unplaced"/>
</dbReference>
<dbReference type="AlphaFoldDB" id="A0A8C4R6S8"/>
<dbReference type="GeneTree" id="ENSGT00940000161391"/>
<dbReference type="SMART" id="SM00365">
    <property type="entry name" value="LRR_SD22"/>
    <property type="match status" value="2"/>
</dbReference>
<dbReference type="PANTHER" id="PTHR24366">
    <property type="entry name" value="IG(IMMUNOGLOBULIN) AND LRR(LEUCINE RICH REPEAT) DOMAINS"/>
    <property type="match status" value="1"/>
</dbReference>
<feature type="region of interest" description="Disordered" evidence="4">
    <location>
        <begin position="245"/>
        <end position="306"/>
    </location>
</feature>
<proteinExistence type="predicted"/>
<feature type="chain" id="PRO_5034555450" description="LRRCT domain-containing protein" evidence="5">
    <location>
        <begin position="31"/>
        <end position="345"/>
    </location>
</feature>
<protein>
    <recommendedName>
        <fullName evidence="6">LRRCT domain-containing protein</fullName>
    </recommendedName>
</protein>
<dbReference type="InterPro" id="IPR000483">
    <property type="entry name" value="Cys-rich_flank_reg_C"/>
</dbReference>
<evidence type="ECO:0000313" key="8">
    <source>
        <dbReference type="Proteomes" id="UP000694388"/>
    </source>
</evidence>
<dbReference type="PROSITE" id="PS51450">
    <property type="entry name" value="LRR"/>
    <property type="match status" value="2"/>
</dbReference>
<keyword evidence="8" id="KW-1185">Reference proteome</keyword>